<protein>
    <submittedName>
        <fullName evidence="2">Uncharacterized protein</fullName>
    </submittedName>
</protein>
<feature type="compositionally biased region" description="Polar residues" evidence="1">
    <location>
        <begin position="181"/>
        <end position="194"/>
    </location>
</feature>
<comment type="caution">
    <text evidence="2">The sequence shown here is derived from an EMBL/GenBank/DDBJ whole genome shotgun (WGS) entry which is preliminary data.</text>
</comment>
<name>A0A5J4UHR2_9EUKA</name>
<feature type="compositionally biased region" description="Polar residues" evidence="1">
    <location>
        <begin position="348"/>
        <end position="357"/>
    </location>
</feature>
<evidence type="ECO:0000313" key="2">
    <source>
        <dbReference type="EMBL" id="KAA6369472.1"/>
    </source>
</evidence>
<feature type="compositionally biased region" description="Polar residues" evidence="1">
    <location>
        <begin position="41"/>
        <end position="50"/>
    </location>
</feature>
<sequence length="357" mass="39835">MRLPDTAPSAQTKALFHPNDQPPISFESIPSYSNIPPPSHTPFQHPTLQRRTNEDKLQNKPKQLLINPQPVQGQAQMQPQQKAQQNAPTSSSPSPTLHKDPPFEATIKPKAKVRKSATPARSLRSQSTTHLNKAPAEILKDKIQEMKSKNVMKKNIPPKTKGTPAKRGRRIKKENEDAPSTDEQAQNQGNSQMNKDNEIIIDSDPEDQQDLDYQQIDDDDEDDEEDEIESVRRKLKYSNELQSKIKDKKAHERYEKARAQTSFRRAKLNPALQYQDDENLKGLRTIDKPIFINPDTGIEIVSVGLAESIKAMNQKAQSSSRKRGAKSTLPAQQLNSGAGGATIPGPSPSSQKEALNL</sequence>
<proteinExistence type="predicted"/>
<feature type="compositionally biased region" description="Basic and acidic residues" evidence="1">
    <location>
        <begin position="138"/>
        <end position="148"/>
    </location>
</feature>
<dbReference type="EMBL" id="SNRW01016342">
    <property type="protein sequence ID" value="KAA6369472.1"/>
    <property type="molecule type" value="Genomic_DNA"/>
</dbReference>
<feature type="compositionally biased region" description="Acidic residues" evidence="1">
    <location>
        <begin position="199"/>
        <end position="228"/>
    </location>
</feature>
<dbReference type="AlphaFoldDB" id="A0A5J4UHR2"/>
<feature type="compositionally biased region" description="Low complexity" evidence="1">
    <location>
        <begin position="68"/>
        <end position="88"/>
    </location>
</feature>
<organism evidence="2 3">
    <name type="scientific">Streblomastix strix</name>
    <dbReference type="NCBI Taxonomy" id="222440"/>
    <lineage>
        <taxon>Eukaryota</taxon>
        <taxon>Metamonada</taxon>
        <taxon>Preaxostyla</taxon>
        <taxon>Oxymonadida</taxon>
        <taxon>Streblomastigidae</taxon>
        <taxon>Streblomastix</taxon>
    </lineage>
</organism>
<gene>
    <name evidence="2" type="ORF">EZS28_035002</name>
</gene>
<feature type="region of interest" description="Disordered" evidence="1">
    <location>
        <begin position="1"/>
        <end position="262"/>
    </location>
</feature>
<evidence type="ECO:0000313" key="3">
    <source>
        <dbReference type="Proteomes" id="UP000324800"/>
    </source>
</evidence>
<accession>A0A5J4UHR2</accession>
<dbReference type="Proteomes" id="UP000324800">
    <property type="component" value="Unassembled WGS sequence"/>
</dbReference>
<feature type="region of interest" description="Disordered" evidence="1">
    <location>
        <begin position="312"/>
        <end position="357"/>
    </location>
</feature>
<evidence type="ECO:0000256" key="1">
    <source>
        <dbReference type="SAM" id="MobiDB-lite"/>
    </source>
</evidence>
<reference evidence="2 3" key="1">
    <citation type="submission" date="2019-03" db="EMBL/GenBank/DDBJ databases">
        <title>Single cell metagenomics reveals metabolic interactions within the superorganism composed of flagellate Streblomastix strix and complex community of Bacteroidetes bacteria on its surface.</title>
        <authorList>
            <person name="Treitli S.C."/>
            <person name="Kolisko M."/>
            <person name="Husnik F."/>
            <person name="Keeling P."/>
            <person name="Hampl V."/>
        </authorList>
    </citation>
    <scope>NUCLEOTIDE SEQUENCE [LARGE SCALE GENOMIC DNA]</scope>
    <source>
        <strain evidence="2">ST1C</strain>
    </source>
</reference>
<feature type="compositionally biased region" description="Basic and acidic residues" evidence="1">
    <location>
        <begin position="243"/>
        <end position="258"/>
    </location>
</feature>